<evidence type="ECO:0000256" key="1">
    <source>
        <dbReference type="SAM" id="Phobius"/>
    </source>
</evidence>
<keyword evidence="1" id="KW-1133">Transmembrane helix</keyword>
<feature type="transmembrane region" description="Helical" evidence="1">
    <location>
        <begin position="128"/>
        <end position="152"/>
    </location>
</feature>
<dbReference type="EMBL" id="VIRS01000002">
    <property type="protein sequence ID" value="TQS46405.1"/>
    <property type="molecule type" value="Genomic_DNA"/>
</dbReference>
<dbReference type="Proteomes" id="UP000317982">
    <property type="component" value="Unassembled WGS sequence"/>
</dbReference>
<feature type="transmembrane region" description="Helical" evidence="1">
    <location>
        <begin position="67"/>
        <end position="88"/>
    </location>
</feature>
<sequence>MTASSPAPSMERPFALVALFGMVACVVAIAAEVLSRYGAGAAASEAADASAAGGPGVGGRRTAGVVAAWRGVALGVVGVGLAWASFAADGMLPSLAAVCALVACAVCLLAGGGAGWSGPVATVLIGPALAAIVLGETDGLLTVLLGVAAGLVGSVLYNRRSPETTETNSEA</sequence>
<protein>
    <submittedName>
        <fullName evidence="2">Uncharacterized protein</fullName>
    </submittedName>
</protein>
<keyword evidence="1" id="KW-0472">Membrane</keyword>
<dbReference type="AlphaFoldDB" id="A0A545B0Q5"/>
<proteinExistence type="predicted"/>
<keyword evidence="3" id="KW-1185">Reference proteome</keyword>
<evidence type="ECO:0000313" key="3">
    <source>
        <dbReference type="Proteomes" id="UP000317982"/>
    </source>
</evidence>
<comment type="caution">
    <text evidence="2">The sequence shown here is derived from an EMBL/GenBank/DDBJ whole genome shotgun (WGS) entry which is preliminary data.</text>
</comment>
<evidence type="ECO:0000313" key="2">
    <source>
        <dbReference type="EMBL" id="TQS46405.1"/>
    </source>
</evidence>
<accession>A0A545B0Q5</accession>
<name>A0A545B0Q5_9ACTN</name>
<feature type="transmembrane region" description="Helical" evidence="1">
    <location>
        <begin position="95"/>
        <end position="116"/>
    </location>
</feature>
<dbReference type="InParanoid" id="A0A545B0Q5"/>
<reference evidence="2 3" key="1">
    <citation type="submission" date="2019-07" db="EMBL/GenBank/DDBJ databases">
        <title>Cryptosporangium phraense sp. nov., isolated from plant litter.</title>
        <authorList>
            <person name="Suriyachadkun C."/>
        </authorList>
    </citation>
    <scope>NUCLEOTIDE SEQUENCE [LARGE SCALE GENOMIC DNA]</scope>
    <source>
        <strain evidence="2 3">A-T 5661</strain>
    </source>
</reference>
<organism evidence="2 3">
    <name type="scientific">Cryptosporangium phraense</name>
    <dbReference type="NCBI Taxonomy" id="2593070"/>
    <lineage>
        <taxon>Bacteria</taxon>
        <taxon>Bacillati</taxon>
        <taxon>Actinomycetota</taxon>
        <taxon>Actinomycetes</taxon>
        <taxon>Cryptosporangiales</taxon>
        <taxon>Cryptosporangiaceae</taxon>
        <taxon>Cryptosporangium</taxon>
    </lineage>
</organism>
<gene>
    <name evidence="2" type="ORF">FL583_03160</name>
</gene>
<keyword evidence="1" id="KW-0812">Transmembrane</keyword>